<dbReference type="STRING" id="571932.SAMN05421743_102257"/>
<reference evidence="2 3" key="1">
    <citation type="submission" date="2016-10" db="EMBL/GenBank/DDBJ databases">
        <authorList>
            <person name="de Groot N.N."/>
        </authorList>
    </citation>
    <scope>NUCLEOTIDE SEQUENCE [LARGE SCALE GENOMIC DNA]</scope>
    <source>
        <strain evidence="2 3">CCM7597</strain>
    </source>
</reference>
<gene>
    <name evidence="2" type="ORF">SAMN05421743_102257</name>
</gene>
<sequence length="102" mass="10752">MKNSISNIFANLYGWIAFLTMALGLLTALMFGASFVIGGGSGEAIAVLAGKMMSWGIRFAAIAMVVGIVHTYASKEHSLTLKSESKQAAEKAINNAKVEKAI</sequence>
<name>A0A1H3XWF7_9BACI</name>
<dbReference type="RefSeq" id="WP_093042448.1">
    <property type="nucleotide sequence ID" value="NZ_FNQR01000002.1"/>
</dbReference>
<dbReference type="Proteomes" id="UP000198584">
    <property type="component" value="Unassembled WGS sequence"/>
</dbReference>
<dbReference type="EMBL" id="FNQR01000002">
    <property type="protein sequence ID" value="SEA02934.1"/>
    <property type="molecule type" value="Genomic_DNA"/>
</dbReference>
<keyword evidence="1" id="KW-1133">Transmembrane helix</keyword>
<protein>
    <submittedName>
        <fullName evidence="2">Uncharacterized protein</fullName>
    </submittedName>
</protein>
<keyword evidence="1" id="KW-0472">Membrane</keyword>
<dbReference type="AlphaFoldDB" id="A0A1H3XWF7"/>
<keyword evidence="3" id="KW-1185">Reference proteome</keyword>
<keyword evidence="1" id="KW-0812">Transmembrane</keyword>
<evidence type="ECO:0000313" key="3">
    <source>
        <dbReference type="Proteomes" id="UP000198584"/>
    </source>
</evidence>
<feature type="transmembrane region" description="Helical" evidence="1">
    <location>
        <begin position="55"/>
        <end position="73"/>
    </location>
</feature>
<evidence type="ECO:0000313" key="2">
    <source>
        <dbReference type="EMBL" id="SEA02934.1"/>
    </source>
</evidence>
<feature type="transmembrane region" description="Helical" evidence="1">
    <location>
        <begin position="12"/>
        <end position="35"/>
    </location>
</feature>
<proteinExistence type="predicted"/>
<evidence type="ECO:0000256" key="1">
    <source>
        <dbReference type="SAM" id="Phobius"/>
    </source>
</evidence>
<accession>A0A1H3XWF7</accession>
<organism evidence="2 3">
    <name type="scientific">Thalassobacillus cyri</name>
    <dbReference type="NCBI Taxonomy" id="571932"/>
    <lineage>
        <taxon>Bacteria</taxon>
        <taxon>Bacillati</taxon>
        <taxon>Bacillota</taxon>
        <taxon>Bacilli</taxon>
        <taxon>Bacillales</taxon>
        <taxon>Bacillaceae</taxon>
        <taxon>Thalassobacillus</taxon>
    </lineage>
</organism>
<dbReference type="OrthoDB" id="2970823at2"/>